<reference evidence="1" key="1">
    <citation type="submission" date="2022-09" db="EMBL/GenBank/DDBJ databases">
        <title>A Global Phylogenomic Analysis of the Shiitake Genus Lentinula.</title>
        <authorList>
            <consortium name="DOE Joint Genome Institute"/>
            <person name="Sierra-Patev S."/>
            <person name="Min B."/>
            <person name="Naranjo-Ortiz M."/>
            <person name="Looney B."/>
            <person name="Konkel Z."/>
            <person name="Slot J.C."/>
            <person name="Sakamoto Y."/>
            <person name="Steenwyk J.L."/>
            <person name="Rokas A."/>
            <person name="Carro J."/>
            <person name="Camarero S."/>
            <person name="Ferreira P."/>
            <person name="Molpeceres G."/>
            <person name="Ruiz-Duenas F.J."/>
            <person name="Serrano A."/>
            <person name="Henrissat B."/>
            <person name="Drula E."/>
            <person name="Hughes K.W."/>
            <person name="Mata J.L."/>
            <person name="Ishikawa N.K."/>
            <person name="Vargas-Isla R."/>
            <person name="Ushijima S."/>
            <person name="Smith C.A."/>
            <person name="Ahrendt S."/>
            <person name="Andreopoulos W."/>
            <person name="He G."/>
            <person name="Labutti K."/>
            <person name="Lipzen A."/>
            <person name="Ng V."/>
            <person name="Riley R."/>
            <person name="Sandor L."/>
            <person name="Barry K."/>
            <person name="Martinez A.T."/>
            <person name="Xiao Y."/>
            <person name="Gibbons J.G."/>
            <person name="Terashima K."/>
            <person name="Grigoriev I.V."/>
            <person name="Hibbett D.S."/>
        </authorList>
    </citation>
    <scope>NUCLEOTIDE SEQUENCE</scope>
    <source>
        <strain evidence="1">TMI1499</strain>
    </source>
</reference>
<dbReference type="Proteomes" id="UP001163835">
    <property type="component" value="Unassembled WGS sequence"/>
</dbReference>
<gene>
    <name evidence="1" type="ORF">F5876DRAFT_80483</name>
</gene>
<accession>A0ACC1TPH7</accession>
<proteinExistence type="predicted"/>
<sequence>MHLNQLFVYILLGIVSGAAGAPVSSDMIASSELTKGITQRSYARGANVESGSDPDIRTIGALSYPTQIVVPVGSHSVMEARSGAIDQDWHKVESDEEWENIDHPGQAPGHPTKSTAGAHPEPPTTGVKLPKQKLSDPDLVSLFSLTWVGIKTTQIGRGSVSVLDELIYQRAVDLVERAVEYKWKLTNHYINRGTPRMYPAAAQTNTVNITDFKFLLKLEGQSILFLKRNNLEIQASPRWGVMKQQPPSPQPPNLDISTALSGRDVLARIVLVPTRELALQIASVKKMLSKHMGVEFPEKLRIGRSGRFGHLGLAINLVTYEDRFNLDRIERKTGTEIGPIPREVDIGLYVSPSSTEEEQVIQVQREREQKEAALRQQQGQQQQQSQPRDQREQLQQLQQQAVLREQAQRALQLQQQHQMMALNEGTR</sequence>
<keyword evidence="2" id="KW-1185">Reference proteome</keyword>
<evidence type="ECO:0000313" key="2">
    <source>
        <dbReference type="Proteomes" id="UP001163835"/>
    </source>
</evidence>
<evidence type="ECO:0000313" key="1">
    <source>
        <dbReference type="EMBL" id="KAJ3806636.1"/>
    </source>
</evidence>
<dbReference type="EMBL" id="MU795396">
    <property type="protein sequence ID" value="KAJ3806636.1"/>
    <property type="molecule type" value="Genomic_DNA"/>
</dbReference>
<protein>
    <submittedName>
        <fullName evidence="1">Uncharacterized protein</fullName>
    </submittedName>
</protein>
<name>A0ACC1TPH7_9AGAR</name>
<comment type="caution">
    <text evidence="1">The sequence shown here is derived from an EMBL/GenBank/DDBJ whole genome shotgun (WGS) entry which is preliminary data.</text>
</comment>
<organism evidence="1 2">
    <name type="scientific">Lentinula aff. lateritia</name>
    <dbReference type="NCBI Taxonomy" id="2804960"/>
    <lineage>
        <taxon>Eukaryota</taxon>
        <taxon>Fungi</taxon>
        <taxon>Dikarya</taxon>
        <taxon>Basidiomycota</taxon>
        <taxon>Agaricomycotina</taxon>
        <taxon>Agaricomycetes</taxon>
        <taxon>Agaricomycetidae</taxon>
        <taxon>Agaricales</taxon>
        <taxon>Marasmiineae</taxon>
        <taxon>Omphalotaceae</taxon>
        <taxon>Lentinula</taxon>
    </lineage>
</organism>